<dbReference type="Gene3D" id="1.25.40.20">
    <property type="entry name" value="Ankyrin repeat-containing domain"/>
    <property type="match status" value="1"/>
</dbReference>
<evidence type="ECO:0000256" key="1">
    <source>
        <dbReference type="ARBA" id="ARBA00022737"/>
    </source>
</evidence>
<protein>
    <submittedName>
        <fullName evidence="6">Uncharacterized protein</fullName>
    </submittedName>
</protein>
<dbReference type="SMART" id="SM00248">
    <property type="entry name" value="ANK"/>
    <property type="match status" value="5"/>
</dbReference>
<dbReference type="STRING" id="104259.A0A0F7TKG3"/>
<keyword evidence="2 3" id="KW-0040">ANK repeat</keyword>
<name>A0A0F7TKG3_PENBI</name>
<dbReference type="PROSITE" id="PS50297">
    <property type="entry name" value="ANK_REP_REGION"/>
    <property type="match status" value="4"/>
</dbReference>
<feature type="transmembrane region" description="Helical" evidence="4">
    <location>
        <begin position="326"/>
        <end position="345"/>
    </location>
</feature>
<evidence type="ECO:0000313" key="7">
    <source>
        <dbReference type="Proteomes" id="UP000042958"/>
    </source>
</evidence>
<reference evidence="7" key="1">
    <citation type="journal article" date="2015" name="Genome Announc.">
        <title>Draft genome sequence of the fungus Penicillium brasilianum MG11.</title>
        <authorList>
            <person name="Horn F."/>
            <person name="Linde J."/>
            <person name="Mattern D.J."/>
            <person name="Walther G."/>
            <person name="Guthke R."/>
            <person name="Brakhage A.A."/>
            <person name="Valiante V."/>
        </authorList>
    </citation>
    <scope>NUCLEOTIDE SEQUENCE [LARGE SCALE GENOMIC DNA]</scope>
    <source>
        <strain evidence="7">MG11</strain>
    </source>
</reference>
<dbReference type="EMBL" id="CDHK01000005">
    <property type="protein sequence ID" value="CEJ57268.1"/>
    <property type="molecule type" value="Genomic_DNA"/>
</dbReference>
<feature type="transmembrane region" description="Helical" evidence="4">
    <location>
        <begin position="196"/>
        <end position="218"/>
    </location>
</feature>
<keyword evidence="4" id="KW-1133">Transmembrane helix</keyword>
<dbReference type="PANTHER" id="PTHR24198:SF165">
    <property type="entry name" value="ANKYRIN REPEAT-CONTAINING PROTEIN-RELATED"/>
    <property type="match status" value="1"/>
</dbReference>
<feature type="transmembrane region" description="Helical" evidence="4">
    <location>
        <begin position="238"/>
        <end position="260"/>
    </location>
</feature>
<keyword evidence="5" id="KW-0732">Signal</keyword>
<dbReference type="Proteomes" id="UP000042958">
    <property type="component" value="Unassembled WGS sequence"/>
</dbReference>
<keyword evidence="7" id="KW-1185">Reference proteome</keyword>
<dbReference type="InterPro" id="IPR002110">
    <property type="entry name" value="Ankyrin_rpt"/>
</dbReference>
<evidence type="ECO:0000256" key="5">
    <source>
        <dbReference type="SAM" id="SignalP"/>
    </source>
</evidence>
<evidence type="ECO:0000256" key="4">
    <source>
        <dbReference type="SAM" id="Phobius"/>
    </source>
</evidence>
<sequence>MHLSILCVLFLAPCVLADDWEDFTNNLATDLAPLITLFGERLTKQFLSESISLLDNIIFALSPLGVLTAVVSVIRVCGGSSLRAFIGRAQEGPAEAESELLPCVSESTAELFNEGGISRVFGRPKIVEIVMWEEENMQDGKKTIEIGTLRDALKKRAWSAQGSGLSDEDLFDPARLPELDIPNLSLNKGIKRRDQFWFHGAAIIGALLQLGVLVYAALTVFAFPGSFQKDGKAVPSYAFPFYIVGTTFLFMGMLCCAIIIERSSKEYHFKPNKPSKIFWLQPGKQNVGDQVFNAFMAVKEGPQSTMTMKMEYIKSVRVRKYDGRHLEIYMTLSSTLLGFIFQFIGLRGLHASVILAQLGSTFVMSILRTCLRTERMQQDENKIREERELASHKQQELDCFTFHLKDAESFEVLGPSLRETALTDSSSGVSQLHPSLIDQLIQTRARLAELTTSSSHGLTVGWDQMPIRKVAQDLALVIESTMDLMSTWNVDFGKSFELRLGIECQYLPVERNSPVRNDYAIRLSRCGDALRWQVDTNELEAVLGLWVWSLYKSDESWRQPLNRMVGLTADEASKKETYLLFHKWVFRQTEARLVSSKMIDSSRRLFGFDADDYFHDNDILIMRTENKLELMAAQDLYINFLQDAFDCFNELGGETDIVTGLQNTFEVHNTRIDEMMHCFERCGLGSREDALLCIVPVLRNKHLLPQFTAYCTNARRSVERLILQNDWKTAFDLVRWICQRTEGVELERSVYQLGYLCRRALLDTSKVAQDVGIENTCRILDSDVETDFFKAQRLSPPARWSVSPEYQQWWAMLAKQVGWIAWRISVNVESMKRTQPALRTRRVEEALFSQPGIQHLTVTAEKGTTAIQDWLTLNYINLDSEADADEIGYKLAREAGFYGLLYFILVRWIELDSTHPGLIQHAYCVAAKNHCDWGIQVLLQYGTDINTLDGVGESSALAEVVFHGDLEAARTLLNNGANPDGDEQAPDSRPLQVAVLRGMTEMIRLLLDHGAELEIEDSVGLTPLHLASRQNCLDTVPILLSQGADVERMELNKYTSLHSAVLGGHLQMTQLLLEGNADINARDGRYGQSPLMLAVRDSNVDILRLLLARGADVQLRDNEGLTAWDHARGARRDDIVAILEGINGERRPMDT</sequence>
<evidence type="ECO:0000256" key="3">
    <source>
        <dbReference type="PROSITE-ProRule" id="PRU00023"/>
    </source>
</evidence>
<dbReference type="Pfam" id="PF12796">
    <property type="entry name" value="Ank_2"/>
    <property type="match status" value="1"/>
</dbReference>
<dbReference type="InterPro" id="IPR036770">
    <property type="entry name" value="Ankyrin_rpt-contain_sf"/>
</dbReference>
<feature type="transmembrane region" description="Helical" evidence="4">
    <location>
        <begin position="57"/>
        <end position="78"/>
    </location>
</feature>
<dbReference type="SUPFAM" id="SSF48403">
    <property type="entry name" value="Ankyrin repeat"/>
    <property type="match status" value="1"/>
</dbReference>
<proteinExistence type="predicted"/>
<keyword evidence="4" id="KW-0472">Membrane</keyword>
<evidence type="ECO:0000313" key="6">
    <source>
        <dbReference type="EMBL" id="CEJ57268.1"/>
    </source>
</evidence>
<keyword evidence="1" id="KW-0677">Repeat</keyword>
<feature type="repeat" description="ANK" evidence="3">
    <location>
        <begin position="1086"/>
        <end position="1118"/>
    </location>
</feature>
<keyword evidence="4" id="KW-0812">Transmembrane</keyword>
<feature type="repeat" description="ANK" evidence="3">
    <location>
        <begin position="986"/>
        <end position="1018"/>
    </location>
</feature>
<dbReference type="Pfam" id="PF13857">
    <property type="entry name" value="Ank_5"/>
    <property type="match status" value="1"/>
</dbReference>
<dbReference type="PANTHER" id="PTHR24198">
    <property type="entry name" value="ANKYRIN REPEAT AND PROTEIN KINASE DOMAIN-CONTAINING PROTEIN"/>
    <property type="match status" value="1"/>
</dbReference>
<gene>
    <name evidence="6" type="ORF">PMG11_05968</name>
</gene>
<dbReference type="OrthoDB" id="7464126at2759"/>
<feature type="chain" id="PRO_5002522547" evidence="5">
    <location>
        <begin position="18"/>
        <end position="1151"/>
    </location>
</feature>
<accession>A0A0F7TKG3</accession>
<evidence type="ECO:0000256" key="2">
    <source>
        <dbReference type="ARBA" id="ARBA00023043"/>
    </source>
</evidence>
<organism evidence="6 7">
    <name type="scientific">Penicillium brasilianum</name>
    <dbReference type="NCBI Taxonomy" id="104259"/>
    <lineage>
        <taxon>Eukaryota</taxon>
        <taxon>Fungi</taxon>
        <taxon>Dikarya</taxon>
        <taxon>Ascomycota</taxon>
        <taxon>Pezizomycotina</taxon>
        <taxon>Eurotiomycetes</taxon>
        <taxon>Eurotiomycetidae</taxon>
        <taxon>Eurotiales</taxon>
        <taxon>Aspergillaceae</taxon>
        <taxon>Penicillium</taxon>
    </lineage>
</organism>
<feature type="repeat" description="ANK" evidence="3">
    <location>
        <begin position="1019"/>
        <end position="1051"/>
    </location>
</feature>
<feature type="signal peptide" evidence="5">
    <location>
        <begin position="1"/>
        <end position="17"/>
    </location>
</feature>
<dbReference type="PROSITE" id="PS50088">
    <property type="entry name" value="ANK_REPEAT"/>
    <property type="match status" value="4"/>
</dbReference>
<feature type="repeat" description="ANK" evidence="3">
    <location>
        <begin position="1052"/>
        <end position="1084"/>
    </location>
</feature>
<dbReference type="AlphaFoldDB" id="A0A0F7TKG3"/>